<protein>
    <submittedName>
        <fullName evidence="2">Uncharacterized protein YbjT (DUF2867 family)</fullName>
    </submittedName>
</protein>
<comment type="caution">
    <text evidence="2">The sequence shown here is derived from an EMBL/GenBank/DDBJ whole genome shotgun (WGS) entry which is preliminary data.</text>
</comment>
<name>A0A7Y9J716_9PSEU</name>
<reference evidence="2 3" key="1">
    <citation type="submission" date="2020-07" db="EMBL/GenBank/DDBJ databases">
        <title>Sequencing the genomes of 1000 actinobacteria strains.</title>
        <authorList>
            <person name="Klenk H.-P."/>
        </authorList>
    </citation>
    <scope>NUCLEOTIDE SEQUENCE [LARGE SCALE GENOMIC DNA]</scope>
    <source>
        <strain evidence="2 3">DSM 45772</strain>
    </source>
</reference>
<evidence type="ECO:0000313" key="3">
    <source>
        <dbReference type="Proteomes" id="UP000535890"/>
    </source>
</evidence>
<evidence type="ECO:0000259" key="1">
    <source>
        <dbReference type="Pfam" id="PF05368"/>
    </source>
</evidence>
<dbReference type="Pfam" id="PF05368">
    <property type="entry name" value="NmrA"/>
    <property type="match status" value="1"/>
</dbReference>
<dbReference type="InterPro" id="IPR051604">
    <property type="entry name" value="Ergot_Alk_Oxidoreductase"/>
</dbReference>
<feature type="domain" description="NmrA-like" evidence="1">
    <location>
        <begin position="5"/>
        <end position="248"/>
    </location>
</feature>
<dbReference type="PANTHER" id="PTHR43162">
    <property type="match status" value="1"/>
</dbReference>
<evidence type="ECO:0000313" key="2">
    <source>
        <dbReference type="EMBL" id="NYD37566.1"/>
    </source>
</evidence>
<dbReference type="RefSeq" id="WP_179795121.1">
    <property type="nucleotide sequence ID" value="NZ_BAABHP010000025.1"/>
</dbReference>
<dbReference type="InterPro" id="IPR036291">
    <property type="entry name" value="NAD(P)-bd_dom_sf"/>
</dbReference>
<dbReference type="Proteomes" id="UP000535890">
    <property type="component" value="Unassembled WGS sequence"/>
</dbReference>
<dbReference type="SUPFAM" id="SSF51735">
    <property type="entry name" value="NAD(P)-binding Rossmann-fold domains"/>
    <property type="match status" value="1"/>
</dbReference>
<dbReference type="Gene3D" id="3.90.25.10">
    <property type="entry name" value="UDP-galactose 4-epimerase, domain 1"/>
    <property type="match status" value="1"/>
</dbReference>
<keyword evidence="3" id="KW-1185">Reference proteome</keyword>
<proteinExistence type="predicted"/>
<dbReference type="AlphaFoldDB" id="A0A7Y9J716"/>
<sequence length="271" mass="28762">MDERPIAVLGATGRTGSRVARALTARGAPVRPLSRNGTGRERADMRDPSSLTHALEGCRAVFVVCPGFAQDEAEMIAAAARAAAEVGLDRIVLSSVIHPHTSTMAHHVRKADGEEAVRDCGVPWTVLQPAMFAQSVTGLFAHLGGDEHDVVIAWDPTRRLSALDLTDLAEVAATCLLDDGHEYATYELAGPEALSATTMVEQLAAVTGRPYRVLPVEPGAVAPPGMGEAEKRDFAAMCREYGTHGLHGNPRVLEMLLGRPATTFADAVTPR</sequence>
<dbReference type="InterPro" id="IPR008030">
    <property type="entry name" value="NmrA-like"/>
</dbReference>
<accession>A0A7Y9J716</accession>
<dbReference type="PANTHER" id="PTHR43162:SF1">
    <property type="entry name" value="PRESTALK A DIFFERENTIATION PROTEIN A"/>
    <property type="match status" value="1"/>
</dbReference>
<dbReference type="Gene3D" id="3.40.50.720">
    <property type="entry name" value="NAD(P)-binding Rossmann-like Domain"/>
    <property type="match status" value="1"/>
</dbReference>
<dbReference type="EMBL" id="JACCBN010000001">
    <property type="protein sequence ID" value="NYD37566.1"/>
    <property type="molecule type" value="Genomic_DNA"/>
</dbReference>
<organism evidence="2 3">
    <name type="scientific">Actinomycetospora corticicola</name>
    <dbReference type="NCBI Taxonomy" id="663602"/>
    <lineage>
        <taxon>Bacteria</taxon>
        <taxon>Bacillati</taxon>
        <taxon>Actinomycetota</taxon>
        <taxon>Actinomycetes</taxon>
        <taxon>Pseudonocardiales</taxon>
        <taxon>Pseudonocardiaceae</taxon>
        <taxon>Actinomycetospora</taxon>
    </lineage>
</organism>
<gene>
    <name evidence="2" type="ORF">BJ983_003668</name>
</gene>